<evidence type="ECO:0000313" key="10">
    <source>
        <dbReference type="EnsemblFungi" id="MAPG_11492T0"/>
    </source>
</evidence>
<feature type="transmembrane region" description="Helical" evidence="7">
    <location>
        <begin position="48"/>
        <end position="73"/>
    </location>
</feature>
<evidence type="ECO:0000256" key="3">
    <source>
        <dbReference type="ARBA" id="ARBA00022448"/>
    </source>
</evidence>
<keyword evidence="6 7" id="KW-0472">Membrane</keyword>
<proteinExistence type="inferred from homology"/>
<reference evidence="9" key="3">
    <citation type="submission" date="2011-03" db="EMBL/GenBank/DDBJ databases">
        <title>Annotation of Magnaporthe poae ATCC 64411.</title>
        <authorList>
            <person name="Ma L.-J."/>
            <person name="Dead R."/>
            <person name="Young S.K."/>
            <person name="Zeng Q."/>
            <person name="Gargeya S."/>
            <person name="Fitzgerald M."/>
            <person name="Haas B."/>
            <person name="Abouelleil A."/>
            <person name="Alvarado L."/>
            <person name="Arachchi H.M."/>
            <person name="Berlin A."/>
            <person name="Brown A."/>
            <person name="Chapman S.B."/>
            <person name="Chen Z."/>
            <person name="Dunbar C."/>
            <person name="Freedman E."/>
            <person name="Gearin G."/>
            <person name="Gellesch M."/>
            <person name="Goldberg J."/>
            <person name="Griggs A."/>
            <person name="Gujja S."/>
            <person name="Heiman D."/>
            <person name="Howarth C."/>
            <person name="Larson L."/>
            <person name="Lui A."/>
            <person name="MacDonald P.J.P."/>
            <person name="Mehta T."/>
            <person name="Montmayeur A."/>
            <person name="Murphy C."/>
            <person name="Neiman D."/>
            <person name="Pearson M."/>
            <person name="Priest M."/>
            <person name="Roberts A."/>
            <person name="Saif S."/>
            <person name="Shea T."/>
            <person name="Shenoy N."/>
            <person name="Sisk P."/>
            <person name="Stolte C."/>
            <person name="Sykes S."/>
            <person name="Yandava C."/>
            <person name="Wortman J."/>
            <person name="Nusbaum C."/>
            <person name="Birren B."/>
        </authorList>
    </citation>
    <scope>NUCLEOTIDE SEQUENCE</scope>
    <source>
        <strain evidence="9">ATCC 64411</strain>
    </source>
</reference>
<dbReference type="InterPro" id="IPR020846">
    <property type="entry name" value="MFS_dom"/>
</dbReference>
<name>A0A0C4EFE9_MAGP6</name>
<reference evidence="9" key="1">
    <citation type="submission" date="2010-05" db="EMBL/GenBank/DDBJ databases">
        <title>The Genome Sequence of Magnaporthe poae strain ATCC 64411.</title>
        <authorList>
            <consortium name="The Broad Institute Genome Sequencing Platform"/>
            <consortium name="Broad Institute Genome Sequencing Center for Infectious Disease"/>
            <person name="Ma L.-J."/>
            <person name="Dead R."/>
            <person name="Young S."/>
            <person name="Zeng Q."/>
            <person name="Koehrsen M."/>
            <person name="Alvarado L."/>
            <person name="Berlin A."/>
            <person name="Chapman S.B."/>
            <person name="Chen Z."/>
            <person name="Freedman E."/>
            <person name="Gellesch M."/>
            <person name="Goldberg J."/>
            <person name="Griggs A."/>
            <person name="Gujja S."/>
            <person name="Heilman E.R."/>
            <person name="Heiman D."/>
            <person name="Hepburn T."/>
            <person name="Howarth C."/>
            <person name="Jen D."/>
            <person name="Larson L."/>
            <person name="Mehta T."/>
            <person name="Neiman D."/>
            <person name="Pearson M."/>
            <person name="Roberts A."/>
            <person name="Saif S."/>
            <person name="Shea T."/>
            <person name="Shenoy N."/>
            <person name="Sisk P."/>
            <person name="Stolte C."/>
            <person name="Sykes S."/>
            <person name="Walk T."/>
            <person name="White J."/>
            <person name="Yandava C."/>
            <person name="Haas B."/>
            <person name="Nusbaum C."/>
            <person name="Birren B."/>
        </authorList>
    </citation>
    <scope>NUCLEOTIDE SEQUENCE</scope>
    <source>
        <strain evidence="9">ATCC 64411</strain>
    </source>
</reference>
<accession>A0A0C4EFE9</accession>
<dbReference type="VEuPathDB" id="FungiDB:MAPG_11492"/>
<evidence type="ECO:0000256" key="7">
    <source>
        <dbReference type="SAM" id="Phobius"/>
    </source>
</evidence>
<dbReference type="eggNOG" id="KOG0254">
    <property type="taxonomic scope" value="Eukaryota"/>
</dbReference>
<dbReference type="Proteomes" id="UP000011715">
    <property type="component" value="Unassembled WGS sequence"/>
</dbReference>
<feature type="transmembrane region" description="Helical" evidence="7">
    <location>
        <begin position="284"/>
        <end position="305"/>
    </location>
</feature>
<organism evidence="10 11">
    <name type="scientific">Magnaporthiopsis poae (strain ATCC 64411 / 73-15)</name>
    <name type="common">Kentucky bluegrass fungus</name>
    <name type="synonym">Magnaporthe poae</name>
    <dbReference type="NCBI Taxonomy" id="644358"/>
    <lineage>
        <taxon>Eukaryota</taxon>
        <taxon>Fungi</taxon>
        <taxon>Dikarya</taxon>
        <taxon>Ascomycota</taxon>
        <taxon>Pezizomycotina</taxon>
        <taxon>Sordariomycetes</taxon>
        <taxon>Sordariomycetidae</taxon>
        <taxon>Magnaporthales</taxon>
        <taxon>Magnaporthaceae</taxon>
        <taxon>Magnaporthiopsis</taxon>
    </lineage>
</organism>
<evidence type="ECO:0000256" key="6">
    <source>
        <dbReference type="ARBA" id="ARBA00023136"/>
    </source>
</evidence>
<evidence type="ECO:0000313" key="9">
    <source>
        <dbReference type="EMBL" id="KLU92547.1"/>
    </source>
</evidence>
<dbReference type="PROSITE" id="PS00217">
    <property type="entry name" value="SUGAR_TRANSPORT_2"/>
    <property type="match status" value="1"/>
</dbReference>
<feature type="domain" description="Major facilitator superfamily (MFS) profile" evidence="8">
    <location>
        <begin position="9"/>
        <end position="442"/>
    </location>
</feature>
<dbReference type="SUPFAM" id="SSF103473">
    <property type="entry name" value="MFS general substrate transporter"/>
    <property type="match status" value="1"/>
</dbReference>
<feature type="transmembrane region" description="Helical" evidence="7">
    <location>
        <begin position="172"/>
        <end position="193"/>
    </location>
</feature>
<evidence type="ECO:0000256" key="2">
    <source>
        <dbReference type="ARBA" id="ARBA00010992"/>
    </source>
</evidence>
<dbReference type="OrthoDB" id="6612291at2759"/>
<dbReference type="Pfam" id="PF00083">
    <property type="entry name" value="Sugar_tr"/>
    <property type="match status" value="1"/>
</dbReference>
<dbReference type="InterPro" id="IPR050360">
    <property type="entry name" value="MFS_Sugar_Transporters"/>
</dbReference>
<keyword evidence="5 7" id="KW-1133">Transmembrane helix</keyword>
<feature type="transmembrane region" description="Helical" evidence="7">
    <location>
        <begin position="388"/>
        <end position="406"/>
    </location>
</feature>
<feature type="transmembrane region" description="Helical" evidence="7">
    <location>
        <begin position="110"/>
        <end position="128"/>
    </location>
</feature>
<dbReference type="GO" id="GO:0005351">
    <property type="term" value="F:carbohydrate:proton symporter activity"/>
    <property type="evidence" value="ECO:0007669"/>
    <property type="project" value="TreeGrafter"/>
</dbReference>
<reference evidence="10" key="5">
    <citation type="submission" date="2015-06" db="UniProtKB">
        <authorList>
            <consortium name="EnsemblFungi"/>
        </authorList>
    </citation>
    <scope>IDENTIFICATION</scope>
    <source>
        <strain evidence="10">ATCC 64411</strain>
    </source>
</reference>
<comment type="similarity">
    <text evidence="2">Belongs to the major facilitator superfamily. Sugar transporter (TC 2.A.1.1) family.</text>
</comment>
<keyword evidence="3" id="KW-0813">Transport</keyword>
<reference evidence="11" key="2">
    <citation type="submission" date="2010-05" db="EMBL/GenBank/DDBJ databases">
        <title>The genome sequence of Magnaporthe poae strain ATCC 64411.</title>
        <authorList>
            <person name="Ma L.-J."/>
            <person name="Dead R."/>
            <person name="Young S."/>
            <person name="Zeng Q."/>
            <person name="Koehrsen M."/>
            <person name="Alvarado L."/>
            <person name="Berlin A."/>
            <person name="Chapman S.B."/>
            <person name="Chen Z."/>
            <person name="Freedman E."/>
            <person name="Gellesch M."/>
            <person name="Goldberg J."/>
            <person name="Griggs A."/>
            <person name="Gujja S."/>
            <person name="Heilman E.R."/>
            <person name="Heiman D."/>
            <person name="Hepburn T."/>
            <person name="Howarth C."/>
            <person name="Jen D."/>
            <person name="Larson L."/>
            <person name="Mehta T."/>
            <person name="Neiman D."/>
            <person name="Pearson M."/>
            <person name="Roberts A."/>
            <person name="Saif S."/>
            <person name="Shea T."/>
            <person name="Shenoy N."/>
            <person name="Sisk P."/>
            <person name="Stolte C."/>
            <person name="Sykes S."/>
            <person name="Walk T."/>
            <person name="White J."/>
            <person name="Yandava C."/>
            <person name="Haas B."/>
            <person name="Nusbaum C."/>
            <person name="Birren B."/>
        </authorList>
    </citation>
    <scope>NUCLEOTIDE SEQUENCE [LARGE SCALE GENOMIC DNA]</scope>
    <source>
        <strain evidence="11">ATCC 64411 / 73-15</strain>
    </source>
</reference>
<dbReference type="GO" id="GO:0016020">
    <property type="term" value="C:membrane"/>
    <property type="evidence" value="ECO:0007669"/>
    <property type="project" value="UniProtKB-SubCell"/>
</dbReference>
<dbReference type="InterPro" id="IPR005828">
    <property type="entry name" value="MFS_sugar_transport-like"/>
</dbReference>
<evidence type="ECO:0000259" key="8">
    <source>
        <dbReference type="PROSITE" id="PS50850"/>
    </source>
</evidence>
<evidence type="ECO:0000256" key="1">
    <source>
        <dbReference type="ARBA" id="ARBA00004141"/>
    </source>
</evidence>
<dbReference type="InterPro" id="IPR005829">
    <property type="entry name" value="Sugar_transporter_CS"/>
</dbReference>
<feature type="transmembrane region" description="Helical" evidence="7">
    <location>
        <begin position="418"/>
        <end position="438"/>
    </location>
</feature>
<reference evidence="10" key="4">
    <citation type="journal article" date="2015" name="G3 (Bethesda)">
        <title>Genome sequences of three phytopathogenic species of the Magnaporthaceae family of fungi.</title>
        <authorList>
            <person name="Okagaki L.H."/>
            <person name="Nunes C.C."/>
            <person name="Sailsbery J."/>
            <person name="Clay B."/>
            <person name="Brown D."/>
            <person name="John T."/>
            <person name="Oh Y."/>
            <person name="Young N."/>
            <person name="Fitzgerald M."/>
            <person name="Haas B.J."/>
            <person name="Zeng Q."/>
            <person name="Young S."/>
            <person name="Adiconis X."/>
            <person name="Fan L."/>
            <person name="Levin J.Z."/>
            <person name="Mitchell T.K."/>
            <person name="Okubara P.A."/>
            <person name="Farman M.L."/>
            <person name="Kohn L.M."/>
            <person name="Birren B."/>
            <person name="Ma L.-J."/>
            <person name="Dean R.A."/>
        </authorList>
    </citation>
    <scope>NUCLEOTIDE SEQUENCE</scope>
    <source>
        <strain evidence="10">ATCC 64411 / 73-15</strain>
    </source>
</reference>
<dbReference type="EMBL" id="GL876981">
    <property type="protein sequence ID" value="KLU92547.1"/>
    <property type="molecule type" value="Genomic_DNA"/>
</dbReference>
<keyword evidence="4 7" id="KW-0812">Transmembrane</keyword>
<dbReference type="InterPro" id="IPR003663">
    <property type="entry name" value="Sugar/inositol_transpt"/>
</dbReference>
<dbReference type="Gene3D" id="1.20.1250.20">
    <property type="entry name" value="MFS general substrate transporter like domains"/>
    <property type="match status" value="1"/>
</dbReference>
<evidence type="ECO:0000256" key="4">
    <source>
        <dbReference type="ARBA" id="ARBA00022692"/>
    </source>
</evidence>
<dbReference type="PANTHER" id="PTHR48022:SF11">
    <property type="entry name" value="MONOSACCHARIDE TRANSPORTER (HXT8), PUTATIVE (AFU_ORTHOLOGUE AFUA_2G08120)-RELATED"/>
    <property type="match status" value="1"/>
</dbReference>
<dbReference type="InterPro" id="IPR036259">
    <property type="entry name" value="MFS_trans_sf"/>
</dbReference>
<dbReference type="PRINTS" id="PR00171">
    <property type="entry name" value="SUGRTRNSPORT"/>
</dbReference>
<gene>
    <name evidence="9" type="ORF">MAPG_11492</name>
</gene>
<comment type="subcellular location">
    <subcellularLocation>
        <location evidence="1">Membrane</location>
        <topology evidence="1">Multi-pass membrane protein</topology>
    </subcellularLocation>
</comment>
<feature type="transmembrane region" description="Helical" evidence="7">
    <location>
        <begin position="140"/>
        <end position="160"/>
    </location>
</feature>
<dbReference type="PANTHER" id="PTHR48022">
    <property type="entry name" value="PLASTIDIC GLUCOSE TRANSPORTER 4"/>
    <property type="match status" value="1"/>
</dbReference>
<feature type="transmembrane region" description="Helical" evidence="7">
    <location>
        <begin position="350"/>
        <end position="376"/>
    </location>
</feature>
<dbReference type="EnsemblFungi" id="MAPG_11492T0">
    <property type="protein sequence ID" value="MAPG_11492T0"/>
    <property type="gene ID" value="MAPG_11492"/>
</dbReference>
<dbReference type="PROSITE" id="PS50850">
    <property type="entry name" value="MFS"/>
    <property type="match status" value="1"/>
</dbReference>
<evidence type="ECO:0000313" key="11">
    <source>
        <dbReference type="Proteomes" id="UP000011715"/>
    </source>
</evidence>
<evidence type="ECO:0000256" key="5">
    <source>
        <dbReference type="ARBA" id="ARBA00022989"/>
    </source>
</evidence>
<keyword evidence="11" id="KW-1185">Reference proteome</keyword>
<dbReference type="AlphaFoldDB" id="A0A0C4EFE9"/>
<dbReference type="OMA" id="VMIAICM"/>
<feature type="transmembrane region" description="Helical" evidence="7">
    <location>
        <begin position="317"/>
        <end position="338"/>
    </location>
</feature>
<dbReference type="EMBL" id="ADBL01002831">
    <property type="status" value="NOT_ANNOTATED_CDS"/>
    <property type="molecule type" value="Genomic_DNA"/>
</dbReference>
<sequence>MARFTVIFITLVVAMGAFVYGFDSGIIATTLGQENFKLYFFGPTKRNASLAGAVVSLYNAGQAIGGLCCGHLADKLSRKFTISTMSLQSIIGAALQVGAVNIAMMIVGRFIAGIACGVLLAIVSVYIAEVSPPTHRGFMVGLHGMVIALGYGAAGWIGYAGSFASGQAQWRIPLGMQIPVPIVLSVAACFVPFSPRWLLQQNREDEAAKVLFRLHGDEGFANQELVEIRDQINLEKSYADTTWAAAMASSFIVSMSQVSGASVIQNFQSIFFETVGFTGRQSLLMSAAYGMVGIAANTIHLAVVADRWPRVRTLWTGSLLLSIMITVCMALSAVYGSGGASRTADSGAGARAAIAMIFLYQSVYGIFFNSVIWIVPSELFPFFLRSKGLSLSVTARSIVAIVLSQITPVALADISWRFYAVFIATTSLLALFTSSSFLRQSRLEGPTRAFTSSSTKSS</sequence>
<protein>
    <recommendedName>
        <fullName evidence="8">Major facilitator superfamily (MFS) profile domain-containing protein</fullName>
    </recommendedName>
</protein>